<keyword evidence="10" id="KW-1185">Reference proteome</keyword>
<feature type="transmembrane region" description="Helical" evidence="7">
    <location>
        <begin position="350"/>
        <end position="374"/>
    </location>
</feature>
<dbReference type="PROSITE" id="PS00217">
    <property type="entry name" value="SUGAR_TRANSPORT_2"/>
    <property type="match status" value="1"/>
</dbReference>
<feature type="transmembrane region" description="Helical" evidence="7">
    <location>
        <begin position="518"/>
        <end position="536"/>
    </location>
</feature>
<dbReference type="PANTHER" id="PTHR23511">
    <property type="entry name" value="SYNAPTIC VESICLE GLYCOPROTEIN 2"/>
    <property type="match status" value="1"/>
</dbReference>
<organism evidence="9 10">
    <name type="scientific">Ophiocordyceps sinensis</name>
    <dbReference type="NCBI Taxonomy" id="72228"/>
    <lineage>
        <taxon>Eukaryota</taxon>
        <taxon>Fungi</taxon>
        <taxon>Dikarya</taxon>
        <taxon>Ascomycota</taxon>
        <taxon>Pezizomycotina</taxon>
        <taxon>Sordariomycetes</taxon>
        <taxon>Hypocreomycetidae</taxon>
        <taxon>Hypocreales</taxon>
        <taxon>Ophiocordycipitaceae</taxon>
        <taxon>Ophiocordyceps</taxon>
    </lineage>
</organism>
<keyword evidence="3 7" id="KW-0812">Transmembrane</keyword>
<feature type="domain" description="Major facilitator superfamily (MFS) profile" evidence="8">
    <location>
        <begin position="55"/>
        <end position="541"/>
    </location>
</feature>
<dbReference type="CDD" id="cd17316">
    <property type="entry name" value="MFS_SV2_like"/>
    <property type="match status" value="1"/>
</dbReference>
<evidence type="ECO:0000256" key="7">
    <source>
        <dbReference type="SAM" id="Phobius"/>
    </source>
</evidence>
<evidence type="ECO:0000256" key="6">
    <source>
        <dbReference type="SAM" id="MobiDB-lite"/>
    </source>
</evidence>
<feature type="transmembrane region" description="Helical" evidence="7">
    <location>
        <begin position="483"/>
        <end position="506"/>
    </location>
</feature>
<dbReference type="AlphaFoldDB" id="A0A8H4LVL8"/>
<evidence type="ECO:0000256" key="2">
    <source>
        <dbReference type="ARBA" id="ARBA00022448"/>
    </source>
</evidence>
<feature type="transmembrane region" description="Helical" evidence="7">
    <location>
        <begin position="394"/>
        <end position="412"/>
    </location>
</feature>
<feature type="transmembrane region" description="Helical" evidence="7">
    <location>
        <begin position="452"/>
        <end position="471"/>
    </location>
</feature>
<dbReference type="InterPro" id="IPR036259">
    <property type="entry name" value="MFS_trans_sf"/>
</dbReference>
<dbReference type="InterPro" id="IPR005829">
    <property type="entry name" value="Sugar_transporter_CS"/>
</dbReference>
<evidence type="ECO:0000256" key="3">
    <source>
        <dbReference type="ARBA" id="ARBA00022692"/>
    </source>
</evidence>
<protein>
    <recommendedName>
        <fullName evidence="8">Major facilitator superfamily (MFS) profile domain-containing protein</fullName>
    </recommendedName>
</protein>
<sequence length="564" mass="61869">MSSSPVVSSSLHARTAPPPNVDFSGLERLSLNERKCALVDRELDAQGMGRYQWYVWCLCGFGYLLDLLWAQAFGLVLGPLQQELGFTNRQSGNISTSFNAGLTAGALFWGFMSDIVGRRWAFNLTCLQSSVFGLCLGLANEYNTFLVLTAFVGFGVGGNIPVDGAIFLEFVPKSRRFLLACLSIFQPAGVIICSALAFAFIPSYSCSPNFAEPTALQSCRTSAPGETCCSRSDNMGWRYLLFTLGALTLFVFFMRTLIFTCQETPKFLIYRGQDAKAIQTMAYVAKTNNTQCGLTLDVFDFLQSQHDYEQVRSELSPLYTDKRKVSPANYNKRLRHWLGRFKVLFNSTHMTALTILTWLTYILDFGGFTIAGFFLPRILALKNGAASISIEHTYASYIYCYAPGIVAVLLGAFASRVPAIGQKWTMVFSSTLMGASIFLLSQVDTPAKNEGLFALEYFFQSMFNAVLYGWTPQAFPAPIRGTACGIASFWGRLFGIVSPLIAQSLYGRSEGSGDVNGVLYLAGGMTMGCALTTALLPSRIMEDSSDERNVSAEPSDDRNVSAAP</sequence>
<evidence type="ECO:0000259" key="8">
    <source>
        <dbReference type="PROSITE" id="PS50850"/>
    </source>
</evidence>
<evidence type="ECO:0000313" key="10">
    <source>
        <dbReference type="Proteomes" id="UP000557566"/>
    </source>
</evidence>
<keyword evidence="4 7" id="KW-1133">Transmembrane helix</keyword>
<dbReference type="InterPro" id="IPR011701">
    <property type="entry name" value="MFS"/>
</dbReference>
<comment type="subcellular location">
    <subcellularLocation>
        <location evidence="1">Membrane</location>
        <topology evidence="1">Multi-pass membrane protein</topology>
    </subcellularLocation>
</comment>
<dbReference type="SUPFAM" id="SSF103473">
    <property type="entry name" value="MFS general substrate transporter"/>
    <property type="match status" value="1"/>
</dbReference>
<gene>
    <name evidence="9" type="ORF">G6O67_006407</name>
</gene>
<dbReference type="Gene3D" id="1.20.1250.20">
    <property type="entry name" value="MFS general substrate transporter like domains"/>
    <property type="match status" value="1"/>
</dbReference>
<feature type="transmembrane region" description="Helical" evidence="7">
    <location>
        <begin position="145"/>
        <end position="170"/>
    </location>
</feature>
<name>A0A8H4LVL8_9HYPO</name>
<dbReference type="Proteomes" id="UP000557566">
    <property type="component" value="Unassembled WGS sequence"/>
</dbReference>
<feature type="transmembrane region" description="Helical" evidence="7">
    <location>
        <begin position="94"/>
        <end position="113"/>
    </location>
</feature>
<dbReference type="InterPro" id="IPR020846">
    <property type="entry name" value="MFS_dom"/>
</dbReference>
<dbReference type="Pfam" id="PF07690">
    <property type="entry name" value="MFS_1"/>
    <property type="match status" value="1"/>
</dbReference>
<dbReference type="PANTHER" id="PTHR23511:SF3">
    <property type="entry name" value="MAJOR FACILITATOR SUPERFAMILY (MFS) PROFILE DOMAIN-CONTAINING PROTEIN"/>
    <property type="match status" value="1"/>
</dbReference>
<dbReference type="GO" id="GO:0016020">
    <property type="term" value="C:membrane"/>
    <property type="evidence" value="ECO:0007669"/>
    <property type="project" value="UniProtKB-SubCell"/>
</dbReference>
<dbReference type="OrthoDB" id="4139357at2759"/>
<feature type="transmembrane region" description="Helical" evidence="7">
    <location>
        <begin position="239"/>
        <end position="261"/>
    </location>
</feature>
<feature type="transmembrane region" description="Helical" evidence="7">
    <location>
        <begin position="120"/>
        <end position="139"/>
    </location>
</feature>
<keyword evidence="5 7" id="KW-0472">Membrane</keyword>
<feature type="region of interest" description="Disordered" evidence="6">
    <location>
        <begin position="544"/>
        <end position="564"/>
    </location>
</feature>
<dbReference type="PROSITE" id="PS50850">
    <property type="entry name" value="MFS"/>
    <property type="match status" value="1"/>
</dbReference>
<accession>A0A8H4LVL8</accession>
<proteinExistence type="predicted"/>
<dbReference type="EMBL" id="JAAVMX010000007">
    <property type="protein sequence ID" value="KAF4506309.1"/>
    <property type="molecule type" value="Genomic_DNA"/>
</dbReference>
<feature type="transmembrane region" description="Helical" evidence="7">
    <location>
        <begin position="53"/>
        <end position="74"/>
    </location>
</feature>
<reference evidence="9 10" key="1">
    <citation type="journal article" date="2020" name="Genome Biol. Evol.">
        <title>A new high-quality draft genome assembly of the Chinese cordyceps Ophiocordyceps sinensis.</title>
        <authorList>
            <person name="Shu R."/>
            <person name="Zhang J."/>
            <person name="Meng Q."/>
            <person name="Zhang H."/>
            <person name="Zhou G."/>
            <person name="Li M."/>
            <person name="Wu P."/>
            <person name="Zhao Y."/>
            <person name="Chen C."/>
            <person name="Qin Q."/>
        </authorList>
    </citation>
    <scope>NUCLEOTIDE SEQUENCE [LARGE SCALE GENOMIC DNA]</scope>
    <source>
        <strain evidence="9 10">IOZ07</strain>
    </source>
</reference>
<feature type="transmembrane region" description="Helical" evidence="7">
    <location>
        <begin position="424"/>
        <end position="440"/>
    </location>
</feature>
<evidence type="ECO:0000256" key="5">
    <source>
        <dbReference type="ARBA" id="ARBA00023136"/>
    </source>
</evidence>
<dbReference type="GO" id="GO:0022857">
    <property type="term" value="F:transmembrane transporter activity"/>
    <property type="evidence" value="ECO:0007669"/>
    <property type="project" value="InterPro"/>
</dbReference>
<evidence type="ECO:0000313" key="9">
    <source>
        <dbReference type="EMBL" id="KAF4506309.1"/>
    </source>
</evidence>
<feature type="transmembrane region" description="Helical" evidence="7">
    <location>
        <begin position="177"/>
        <end position="201"/>
    </location>
</feature>
<evidence type="ECO:0000256" key="1">
    <source>
        <dbReference type="ARBA" id="ARBA00004141"/>
    </source>
</evidence>
<evidence type="ECO:0000256" key="4">
    <source>
        <dbReference type="ARBA" id="ARBA00022989"/>
    </source>
</evidence>
<keyword evidence="2" id="KW-0813">Transport</keyword>
<comment type="caution">
    <text evidence="9">The sequence shown here is derived from an EMBL/GenBank/DDBJ whole genome shotgun (WGS) entry which is preliminary data.</text>
</comment>